<dbReference type="RefSeq" id="WP_017742011.1">
    <property type="nucleotide sequence ID" value="NZ_KQ976354.1"/>
</dbReference>
<evidence type="ECO:0000313" key="3">
    <source>
        <dbReference type="Proteomes" id="UP000076925"/>
    </source>
</evidence>
<dbReference type="Proteomes" id="UP000076925">
    <property type="component" value="Unassembled WGS sequence"/>
</dbReference>
<evidence type="ECO:0000313" key="2">
    <source>
        <dbReference type="EMBL" id="KYC42071.1"/>
    </source>
</evidence>
<dbReference type="OrthoDB" id="9868215at2"/>
<reference evidence="2 3" key="1">
    <citation type="journal article" date="2013" name="Genome Biol. Evol.">
        <title>Genomes of Stigonematalean cyanobacteria (subsection V) and the evolution of oxygenic photosynthesis from prokaryotes to plastids.</title>
        <authorList>
            <person name="Dagan T."/>
            <person name="Roettger M."/>
            <person name="Stucken K."/>
            <person name="Landan G."/>
            <person name="Koch R."/>
            <person name="Major P."/>
            <person name="Gould S.B."/>
            <person name="Goremykin V.V."/>
            <person name="Rippka R."/>
            <person name="Tandeau de Marsac N."/>
            <person name="Gugger M."/>
            <person name="Lockhart P.J."/>
            <person name="Allen J.F."/>
            <person name="Brune I."/>
            <person name="Maus I."/>
            <person name="Puhler A."/>
            <person name="Martin W.F."/>
        </authorList>
    </citation>
    <scope>NUCLEOTIDE SEQUENCE [LARGE SCALE GENOMIC DNA]</scope>
    <source>
        <strain evidence="2 3">PCC 7110</strain>
    </source>
</reference>
<protein>
    <submittedName>
        <fullName evidence="2">Uncharacterized protein</fullName>
    </submittedName>
</protein>
<gene>
    <name evidence="2" type="ORF">WA1_18895</name>
</gene>
<dbReference type="EMBL" id="ANNX02000020">
    <property type="protein sequence ID" value="KYC42071.1"/>
    <property type="molecule type" value="Genomic_DNA"/>
</dbReference>
<keyword evidence="3" id="KW-1185">Reference proteome</keyword>
<feature type="compositionally biased region" description="Basic and acidic residues" evidence="1">
    <location>
        <begin position="120"/>
        <end position="139"/>
    </location>
</feature>
<evidence type="ECO:0000256" key="1">
    <source>
        <dbReference type="SAM" id="MobiDB-lite"/>
    </source>
</evidence>
<accession>A0A139XBK5</accession>
<organism evidence="2 3">
    <name type="scientific">Scytonema hofmannii PCC 7110</name>
    <dbReference type="NCBI Taxonomy" id="128403"/>
    <lineage>
        <taxon>Bacteria</taxon>
        <taxon>Bacillati</taxon>
        <taxon>Cyanobacteriota</taxon>
        <taxon>Cyanophyceae</taxon>
        <taxon>Nostocales</taxon>
        <taxon>Scytonemataceae</taxon>
        <taxon>Scytonema</taxon>
    </lineage>
</organism>
<dbReference type="STRING" id="128403.WA1_18895"/>
<feature type="region of interest" description="Disordered" evidence="1">
    <location>
        <begin position="115"/>
        <end position="139"/>
    </location>
</feature>
<dbReference type="AlphaFoldDB" id="A0A139XBK5"/>
<comment type="caution">
    <text evidence="2">The sequence shown here is derived from an EMBL/GenBank/DDBJ whole genome shotgun (WGS) entry which is preliminary data.</text>
</comment>
<name>A0A139XBK5_9CYAN</name>
<sequence>MQQILLEYRPKLFSPSRSGPYIIGDLTIVPGVKNYDLQKWEALQGQPHLWTAIQSCLDNGILRIISQSTNEKTETPTLPKNQTEAVALVKRTFAVSLLKSWLESENRPTVKNAIHSQLKLAEEDKDKKTPTTETKDEEE</sequence>
<proteinExistence type="predicted"/>